<comment type="caution">
    <text evidence="6">The sequence shown here is derived from an EMBL/GenBank/DDBJ whole genome shotgun (WGS) entry which is preliminary data.</text>
</comment>
<evidence type="ECO:0000256" key="1">
    <source>
        <dbReference type="ARBA" id="ARBA00008857"/>
    </source>
</evidence>
<dbReference type="SUPFAM" id="SSF47823">
    <property type="entry name" value="lambda integrase-like, N-terminal domain"/>
    <property type="match status" value="1"/>
</dbReference>
<dbReference type="PANTHER" id="PTHR30349">
    <property type="entry name" value="PHAGE INTEGRASE-RELATED"/>
    <property type="match status" value="1"/>
</dbReference>
<dbReference type="Gene3D" id="1.10.443.10">
    <property type="entry name" value="Intergrase catalytic core"/>
    <property type="match status" value="1"/>
</dbReference>
<dbReference type="Pfam" id="PF00589">
    <property type="entry name" value="Phage_integrase"/>
    <property type="match status" value="1"/>
</dbReference>
<name>A0ABV6YBP1_9HYPH</name>
<dbReference type="InterPro" id="IPR050090">
    <property type="entry name" value="Tyrosine_recombinase_XerCD"/>
</dbReference>
<evidence type="ECO:0000256" key="4">
    <source>
        <dbReference type="ARBA" id="ARBA00023172"/>
    </source>
</evidence>
<dbReference type="InterPro" id="IPR002104">
    <property type="entry name" value="Integrase_catalytic"/>
</dbReference>
<proteinExistence type="inferred from homology"/>
<keyword evidence="4" id="KW-0233">DNA recombination</keyword>
<evidence type="ECO:0000313" key="7">
    <source>
        <dbReference type="Proteomes" id="UP001593940"/>
    </source>
</evidence>
<keyword evidence="2" id="KW-0229">DNA integration</keyword>
<dbReference type="PANTHER" id="PTHR30349:SF41">
    <property type="entry name" value="INTEGRASE_RECOMBINASE PROTEIN MJ0367-RELATED"/>
    <property type="match status" value="1"/>
</dbReference>
<dbReference type="SUPFAM" id="SSF56349">
    <property type="entry name" value="DNA breaking-rejoining enzymes"/>
    <property type="match status" value="1"/>
</dbReference>
<dbReference type="EMBL" id="JBHOMY010000059">
    <property type="protein sequence ID" value="MFC1458648.1"/>
    <property type="molecule type" value="Genomic_DNA"/>
</dbReference>
<reference evidence="6 7" key="1">
    <citation type="submission" date="2024-09" db="EMBL/GenBank/DDBJ databases">
        <title>Nodulacao em especies de Leguminosae Basais da Amazonia e Caracterizacao dos Rizobios e Bacterias Associadas aos Nodulos.</title>
        <authorList>
            <person name="Jambeiro I.C.A."/>
            <person name="Lopes I.S."/>
            <person name="Aguiar E.R.G.R."/>
            <person name="Santos A.F.J."/>
            <person name="Dos Santos J.M.F."/>
            <person name="Gross E."/>
        </authorList>
    </citation>
    <scope>NUCLEOTIDE SEQUENCE [LARGE SCALE GENOMIC DNA]</scope>
    <source>
        <strain evidence="6 7">BRUESC1165</strain>
    </source>
</reference>
<evidence type="ECO:0000256" key="2">
    <source>
        <dbReference type="ARBA" id="ARBA00022908"/>
    </source>
</evidence>
<evidence type="ECO:0000259" key="5">
    <source>
        <dbReference type="PROSITE" id="PS51898"/>
    </source>
</evidence>
<feature type="domain" description="Tyr recombinase" evidence="5">
    <location>
        <begin position="181"/>
        <end position="387"/>
    </location>
</feature>
<dbReference type="RefSeq" id="WP_377030555.1">
    <property type="nucleotide sequence ID" value="NZ_JBHOMY010000059.1"/>
</dbReference>
<keyword evidence="3" id="KW-0238">DNA-binding</keyword>
<dbReference type="PROSITE" id="PS51898">
    <property type="entry name" value="TYR_RECOMBINASE"/>
    <property type="match status" value="1"/>
</dbReference>
<dbReference type="InterPro" id="IPR011010">
    <property type="entry name" value="DNA_brk_join_enz"/>
</dbReference>
<organism evidence="6 7">
    <name type="scientific">Microvirga arabica</name>
    <dbReference type="NCBI Taxonomy" id="1128671"/>
    <lineage>
        <taxon>Bacteria</taxon>
        <taxon>Pseudomonadati</taxon>
        <taxon>Pseudomonadota</taxon>
        <taxon>Alphaproteobacteria</taxon>
        <taxon>Hyphomicrobiales</taxon>
        <taxon>Methylobacteriaceae</taxon>
        <taxon>Microvirga</taxon>
    </lineage>
</organism>
<comment type="similarity">
    <text evidence="1">Belongs to the 'phage' integrase family.</text>
</comment>
<sequence>MRRLATERSSDQQLHRANELDALTGILPFERREALAALLTDEDVTTLKHLAEKGMGPHTLRALASDLGYLEAWTFAATGLPLPWPATEELALKFLAHHLWDPAEREINPGHGMPDAIATQLKASGYLRVKGPHAPATVRRRFANWATLHRWRGLEPGFVTPAFKTALRLAIRANTRPSTRKSPRAVTRMVLNRLLATCVPGRPVDQRDRALLLTAFASGGRRRSEVATMRVDQIETLPPVPVDPRDPHSAKIPCMAIRLGRTKRGNADDGARVLLIGRPAEALATWLADAKITSGAVFRSIDRWGRISLAAISGDAVNDIVKRRCTRAGLDPSLFSAHGLRSGYLTQAARDGVSLPEAMQQSQHRSVQQAATYYNDGERQMGKAARLAWR</sequence>
<protein>
    <submittedName>
        <fullName evidence="6">Tyrosine-type recombinase/integrase</fullName>
    </submittedName>
</protein>
<dbReference type="InterPro" id="IPR010998">
    <property type="entry name" value="Integrase_recombinase_N"/>
</dbReference>
<gene>
    <name evidence="6" type="ORF">ACETIH_18485</name>
</gene>
<keyword evidence="7" id="KW-1185">Reference proteome</keyword>
<accession>A0ABV6YBP1</accession>
<dbReference type="Gene3D" id="1.10.150.130">
    <property type="match status" value="1"/>
</dbReference>
<evidence type="ECO:0000313" key="6">
    <source>
        <dbReference type="EMBL" id="MFC1458648.1"/>
    </source>
</evidence>
<dbReference type="InterPro" id="IPR013762">
    <property type="entry name" value="Integrase-like_cat_sf"/>
</dbReference>
<dbReference type="Proteomes" id="UP001593940">
    <property type="component" value="Unassembled WGS sequence"/>
</dbReference>
<evidence type="ECO:0000256" key="3">
    <source>
        <dbReference type="ARBA" id="ARBA00023125"/>
    </source>
</evidence>